<feature type="transmembrane region" description="Helical" evidence="2">
    <location>
        <begin position="40"/>
        <end position="59"/>
    </location>
</feature>
<keyword evidence="4" id="KW-1185">Reference proteome</keyword>
<evidence type="ECO:0000313" key="4">
    <source>
        <dbReference type="Proteomes" id="UP001222325"/>
    </source>
</evidence>
<feature type="transmembrane region" description="Helical" evidence="2">
    <location>
        <begin position="173"/>
        <end position="195"/>
    </location>
</feature>
<dbReference type="Proteomes" id="UP001222325">
    <property type="component" value="Unassembled WGS sequence"/>
</dbReference>
<feature type="transmembrane region" description="Helical" evidence="2">
    <location>
        <begin position="6"/>
        <end position="28"/>
    </location>
</feature>
<dbReference type="EMBL" id="JARJCN010000085">
    <property type="protein sequence ID" value="KAJ7076060.1"/>
    <property type="molecule type" value="Genomic_DNA"/>
</dbReference>
<feature type="transmembrane region" description="Helical" evidence="2">
    <location>
        <begin position="132"/>
        <end position="153"/>
    </location>
</feature>
<feature type="non-terminal residue" evidence="3">
    <location>
        <position position="229"/>
    </location>
</feature>
<sequence>MLSFALKLVWFVLCIIGTVISWVVLVAFGSLLGSRWVPMSFCIALTVLEGMFCLGMIWRMDPFRMPRSFCVAQAILIHLSTYVLTGLSMAFCIATNFHILRPKTWANLEQCVFPLVGLKTNTRARSLRWRKVYIIPVIVYPSTISVVQIALNLHFDAIQPTDEMHCDASDPLWVRMVAHTLPAALLLGPTIYLIASSIRRVVRTLQHVERAQRDAHAPDPRQARRSEHK</sequence>
<feature type="region of interest" description="Disordered" evidence="1">
    <location>
        <begin position="209"/>
        <end position="229"/>
    </location>
</feature>
<organism evidence="3 4">
    <name type="scientific">Mycena belliarum</name>
    <dbReference type="NCBI Taxonomy" id="1033014"/>
    <lineage>
        <taxon>Eukaryota</taxon>
        <taxon>Fungi</taxon>
        <taxon>Dikarya</taxon>
        <taxon>Basidiomycota</taxon>
        <taxon>Agaricomycotina</taxon>
        <taxon>Agaricomycetes</taxon>
        <taxon>Agaricomycetidae</taxon>
        <taxon>Agaricales</taxon>
        <taxon>Marasmiineae</taxon>
        <taxon>Mycenaceae</taxon>
        <taxon>Mycena</taxon>
    </lineage>
</organism>
<evidence type="ECO:0000313" key="3">
    <source>
        <dbReference type="EMBL" id="KAJ7076060.1"/>
    </source>
</evidence>
<proteinExistence type="predicted"/>
<gene>
    <name evidence="3" type="ORF">B0H15DRAFT_749586</name>
</gene>
<dbReference type="AlphaFoldDB" id="A0AAD6XK18"/>
<keyword evidence="2" id="KW-1133">Transmembrane helix</keyword>
<comment type="caution">
    <text evidence="3">The sequence shown here is derived from an EMBL/GenBank/DDBJ whole genome shotgun (WGS) entry which is preliminary data.</text>
</comment>
<keyword evidence="2" id="KW-0812">Transmembrane</keyword>
<accession>A0AAD6XK18</accession>
<feature type="transmembrane region" description="Helical" evidence="2">
    <location>
        <begin position="71"/>
        <end position="94"/>
    </location>
</feature>
<keyword evidence="2" id="KW-0472">Membrane</keyword>
<reference evidence="3" key="1">
    <citation type="submission" date="2023-03" db="EMBL/GenBank/DDBJ databases">
        <title>Massive genome expansion in bonnet fungi (Mycena s.s.) driven by repeated elements and novel gene families across ecological guilds.</title>
        <authorList>
            <consortium name="Lawrence Berkeley National Laboratory"/>
            <person name="Harder C.B."/>
            <person name="Miyauchi S."/>
            <person name="Viragh M."/>
            <person name="Kuo A."/>
            <person name="Thoen E."/>
            <person name="Andreopoulos B."/>
            <person name="Lu D."/>
            <person name="Skrede I."/>
            <person name="Drula E."/>
            <person name="Henrissat B."/>
            <person name="Morin E."/>
            <person name="Kohler A."/>
            <person name="Barry K."/>
            <person name="LaButti K."/>
            <person name="Morin E."/>
            <person name="Salamov A."/>
            <person name="Lipzen A."/>
            <person name="Mereny Z."/>
            <person name="Hegedus B."/>
            <person name="Baldrian P."/>
            <person name="Stursova M."/>
            <person name="Weitz H."/>
            <person name="Taylor A."/>
            <person name="Grigoriev I.V."/>
            <person name="Nagy L.G."/>
            <person name="Martin F."/>
            <person name="Kauserud H."/>
        </authorList>
    </citation>
    <scope>NUCLEOTIDE SEQUENCE</scope>
    <source>
        <strain evidence="3">CBHHK173m</strain>
    </source>
</reference>
<protein>
    <submittedName>
        <fullName evidence="3">Uncharacterized protein</fullName>
    </submittedName>
</protein>
<evidence type="ECO:0000256" key="1">
    <source>
        <dbReference type="SAM" id="MobiDB-lite"/>
    </source>
</evidence>
<evidence type="ECO:0000256" key="2">
    <source>
        <dbReference type="SAM" id="Phobius"/>
    </source>
</evidence>
<name>A0AAD6XK18_9AGAR</name>